<feature type="compositionally biased region" description="Polar residues" evidence="1">
    <location>
        <begin position="83"/>
        <end position="93"/>
    </location>
</feature>
<dbReference type="RefSeq" id="WP_076356460.1">
    <property type="nucleotide sequence ID" value="NZ_CP033926.1"/>
</dbReference>
<dbReference type="Gene3D" id="2.130.10.30">
    <property type="entry name" value="Regulator of chromosome condensation 1/beta-lactamase-inhibitor protein II"/>
    <property type="match status" value="1"/>
</dbReference>
<dbReference type="InterPro" id="IPR000408">
    <property type="entry name" value="Reg_chr_condens"/>
</dbReference>
<dbReference type="PROSITE" id="PS50012">
    <property type="entry name" value="RCC1_3"/>
    <property type="match status" value="1"/>
</dbReference>
<protein>
    <submittedName>
        <fullName evidence="2">Uncharacterized protein</fullName>
    </submittedName>
</protein>
<dbReference type="SUPFAM" id="SSF50985">
    <property type="entry name" value="RCC1/BLIP-II"/>
    <property type="match status" value="1"/>
</dbReference>
<evidence type="ECO:0000313" key="2">
    <source>
        <dbReference type="EMBL" id="AZB01616.1"/>
    </source>
</evidence>
<proteinExistence type="predicted"/>
<dbReference type="Pfam" id="PF00415">
    <property type="entry name" value="RCC1"/>
    <property type="match status" value="1"/>
</dbReference>
<dbReference type="InterPro" id="IPR009091">
    <property type="entry name" value="RCC1/BLIP-II"/>
</dbReference>
<organism evidence="2 3">
    <name type="scientific">Chryseobacterium joostei</name>
    <dbReference type="NCBI Taxonomy" id="112234"/>
    <lineage>
        <taxon>Bacteria</taxon>
        <taxon>Pseudomonadati</taxon>
        <taxon>Bacteroidota</taxon>
        <taxon>Flavobacteriia</taxon>
        <taxon>Flavobacteriales</taxon>
        <taxon>Weeksellaceae</taxon>
        <taxon>Chryseobacterium group</taxon>
        <taxon>Chryseobacterium</taxon>
    </lineage>
</organism>
<name>A0ABM7BQT1_9FLAO</name>
<reference evidence="2 3" key="1">
    <citation type="submission" date="2018-11" db="EMBL/GenBank/DDBJ databases">
        <title>Proposal to divide the Flavobacteriaceae and reorganize its genera based on Amino Acid Identity values calculated from whole genome sequences.</title>
        <authorList>
            <person name="Nicholson A.C."/>
            <person name="Gulvik C.A."/>
            <person name="Whitney A.M."/>
            <person name="Humrighouse B.W."/>
            <person name="Bell M."/>
            <person name="Holmes B."/>
            <person name="Steigerwalt A.G."/>
            <person name="Villarma A."/>
            <person name="Sheth M."/>
            <person name="Batra D."/>
            <person name="Pryor J."/>
            <person name="Bernardet J.-F."/>
            <person name="Hugo C."/>
            <person name="Kampfer P."/>
            <person name="Newman J."/>
            <person name="McQuiston J.R."/>
        </authorList>
    </citation>
    <scope>NUCLEOTIDE SEQUENCE [LARGE SCALE GENOMIC DNA]</scope>
    <source>
        <strain evidence="2 3">DSM 16927</strain>
    </source>
</reference>
<dbReference type="EMBL" id="CP033926">
    <property type="protein sequence ID" value="AZB01616.1"/>
    <property type="molecule type" value="Genomic_DNA"/>
</dbReference>
<accession>A0ABM7BQT1</accession>
<keyword evidence="3" id="KW-1185">Reference proteome</keyword>
<gene>
    <name evidence="2" type="ORF">EG359_19285</name>
</gene>
<sequence>MAPTEITPANGFNYTGTYLGDGTAVANRTYATEATVPAGVTPKTIRMTMGTTTSQPYYLLATDGRLFSMGENSNRQLGDGTTADKTTWVQPQK</sequence>
<dbReference type="Proteomes" id="UP000279541">
    <property type="component" value="Chromosome"/>
</dbReference>
<evidence type="ECO:0000256" key="1">
    <source>
        <dbReference type="SAM" id="MobiDB-lite"/>
    </source>
</evidence>
<feature type="region of interest" description="Disordered" evidence="1">
    <location>
        <begin position="70"/>
        <end position="93"/>
    </location>
</feature>
<evidence type="ECO:0000313" key="3">
    <source>
        <dbReference type="Proteomes" id="UP000279541"/>
    </source>
</evidence>